<comment type="caution">
    <text evidence="5">The sequence shown here is derived from an EMBL/GenBank/DDBJ whole genome shotgun (WGS) entry which is preliminary data.</text>
</comment>
<dbReference type="SUPFAM" id="SSF53448">
    <property type="entry name" value="Nucleotide-diphospho-sugar transferases"/>
    <property type="match status" value="1"/>
</dbReference>
<feature type="transmembrane region" description="Helical" evidence="4">
    <location>
        <begin position="367"/>
        <end position="388"/>
    </location>
</feature>
<dbReference type="Gene3D" id="3.90.550.10">
    <property type="entry name" value="Spore Coat Polysaccharide Biosynthesis Protein SpsA, Chain A"/>
    <property type="match status" value="1"/>
</dbReference>
<keyword evidence="6" id="KW-1185">Reference proteome</keyword>
<gene>
    <name evidence="5" type="ORF">GCM10025874_20700</name>
</gene>
<feature type="transmembrane region" description="Helical" evidence="4">
    <location>
        <begin position="409"/>
        <end position="428"/>
    </location>
</feature>
<proteinExistence type="inferred from homology"/>
<keyword evidence="4" id="KW-0472">Membrane</keyword>
<evidence type="ECO:0000313" key="6">
    <source>
        <dbReference type="Proteomes" id="UP001157160"/>
    </source>
</evidence>
<keyword evidence="4" id="KW-1133">Transmembrane helix</keyword>
<comment type="similarity">
    <text evidence="1">Belongs to the glycosyltransferase 2 family.</text>
</comment>
<dbReference type="Pfam" id="PF13641">
    <property type="entry name" value="Glyco_tranf_2_3"/>
    <property type="match status" value="1"/>
</dbReference>
<keyword evidence="3 5" id="KW-0808">Transferase</keyword>
<dbReference type="AlphaFoldDB" id="A0AA37XCU7"/>
<keyword evidence="2" id="KW-0328">Glycosyltransferase</keyword>
<feature type="transmembrane region" description="Helical" evidence="4">
    <location>
        <begin position="327"/>
        <end position="355"/>
    </location>
</feature>
<organism evidence="5 6">
    <name type="scientific">Arenivirga flava</name>
    <dbReference type="NCBI Taxonomy" id="1930060"/>
    <lineage>
        <taxon>Bacteria</taxon>
        <taxon>Bacillati</taxon>
        <taxon>Actinomycetota</taxon>
        <taxon>Actinomycetes</taxon>
        <taxon>Micrococcales</taxon>
        <taxon>Microbacteriaceae</taxon>
        <taxon>Arenivirga</taxon>
    </lineage>
</organism>
<keyword evidence="4" id="KW-0812">Transmembrane</keyword>
<evidence type="ECO:0000313" key="5">
    <source>
        <dbReference type="EMBL" id="GMA28817.1"/>
    </source>
</evidence>
<evidence type="ECO:0000256" key="2">
    <source>
        <dbReference type="ARBA" id="ARBA00022676"/>
    </source>
</evidence>
<feature type="transmembrane region" description="Helical" evidence="4">
    <location>
        <begin position="6"/>
        <end position="31"/>
    </location>
</feature>
<dbReference type="PANTHER" id="PTHR43630:SF1">
    <property type="entry name" value="POLY-BETA-1,6-N-ACETYL-D-GLUCOSAMINE SYNTHASE"/>
    <property type="match status" value="1"/>
</dbReference>
<evidence type="ECO:0000256" key="4">
    <source>
        <dbReference type="SAM" id="Phobius"/>
    </source>
</evidence>
<protein>
    <submittedName>
        <fullName evidence="5">N-acetyl-glucosamine transferase</fullName>
    </submittedName>
</protein>
<name>A0AA37XCU7_9MICO</name>
<dbReference type="InterPro" id="IPR029044">
    <property type="entry name" value="Nucleotide-diphossugar_trans"/>
</dbReference>
<evidence type="ECO:0000256" key="3">
    <source>
        <dbReference type="ARBA" id="ARBA00022679"/>
    </source>
</evidence>
<dbReference type="EMBL" id="BSUL01000001">
    <property type="protein sequence ID" value="GMA28817.1"/>
    <property type="molecule type" value="Genomic_DNA"/>
</dbReference>
<dbReference type="PANTHER" id="PTHR43630">
    <property type="entry name" value="POLY-BETA-1,6-N-ACETYL-D-GLUCOSAMINE SYNTHASE"/>
    <property type="match status" value="1"/>
</dbReference>
<dbReference type="RefSeq" id="WP_284232353.1">
    <property type="nucleotide sequence ID" value="NZ_BSUL01000001.1"/>
</dbReference>
<dbReference type="Proteomes" id="UP001157160">
    <property type="component" value="Unassembled WGS sequence"/>
</dbReference>
<reference evidence="5 6" key="1">
    <citation type="journal article" date="2014" name="Int. J. Syst. Evol. Microbiol.">
        <title>Complete genome sequence of Corynebacterium casei LMG S-19264T (=DSM 44701T), isolated from a smear-ripened cheese.</title>
        <authorList>
            <consortium name="US DOE Joint Genome Institute (JGI-PGF)"/>
            <person name="Walter F."/>
            <person name="Albersmeier A."/>
            <person name="Kalinowski J."/>
            <person name="Ruckert C."/>
        </authorList>
    </citation>
    <scope>NUCLEOTIDE SEQUENCE [LARGE SCALE GENOMIC DNA]</scope>
    <source>
        <strain evidence="5 6">NBRC 112289</strain>
    </source>
</reference>
<accession>A0AA37XCU7</accession>
<evidence type="ECO:0000256" key="1">
    <source>
        <dbReference type="ARBA" id="ARBA00006739"/>
    </source>
</evidence>
<dbReference type="GO" id="GO:0016757">
    <property type="term" value="F:glycosyltransferase activity"/>
    <property type="evidence" value="ECO:0007669"/>
    <property type="project" value="UniProtKB-KW"/>
</dbReference>
<sequence length="453" mass="50553">MPASESAQALAFVLLVVFLAYVLLIVVPFLLRKRDPEGDPAAFEWHVLVPCRDEEAVIGGTIRRLRHDFPTLHLWVIDDDSEDSTAAIVQAAAASDPLVHLVQRRRPEARQGKGAALNAAYRALSLWLPRTTDRRRVVVAVVDADGRLAPNALRQAAGANAFADPEVGAAQAAVWMNNRDEREPIHGGVSKARQAWGRYLVRMQDIEFRTTIAAMQCLRLRTISVGLGGNGQFSRLSALDRVAEMSGQPWHGSLLEDYELGLHVALAGYRNTYMHDTCVEQEALPSTRRLLTQRVRWCQGGMQCARYLPQIFRSQHFSNAGALEATYFLLIPFVQLAGLVLWPAAFIAMTAAGAINQGGLVEFFVSAWWLLPLILLTGIMPFAFWVLIYRRDAAPGTGWLRIARWGLGYWFYMYQNYVCVVRALVRLVRGNDNWSKTRRNAEVGDAGLVARET</sequence>